<name>A0AAV4TB91_9ARAC</name>
<evidence type="ECO:0000256" key="1">
    <source>
        <dbReference type="PROSITE-ProRule" id="PRU00076"/>
    </source>
</evidence>
<dbReference type="InterPro" id="IPR035940">
    <property type="entry name" value="CAP_sf"/>
</dbReference>
<keyword evidence="1" id="KW-0245">EGF-like domain</keyword>
<dbReference type="AlphaFoldDB" id="A0AAV4TB91"/>
<dbReference type="InterPro" id="IPR014044">
    <property type="entry name" value="CAP_dom"/>
</dbReference>
<protein>
    <submittedName>
        <fullName evidence="3">ShKT domain-containing protein</fullName>
    </submittedName>
</protein>
<dbReference type="Gene3D" id="2.10.25.10">
    <property type="entry name" value="Laminin"/>
    <property type="match status" value="1"/>
</dbReference>
<reference evidence="3 4" key="1">
    <citation type="submission" date="2021-06" db="EMBL/GenBank/DDBJ databases">
        <title>Caerostris darwini draft genome.</title>
        <authorList>
            <person name="Kono N."/>
            <person name="Arakawa K."/>
        </authorList>
    </citation>
    <scope>NUCLEOTIDE SEQUENCE [LARGE SCALE GENOMIC DNA]</scope>
</reference>
<dbReference type="CDD" id="cd05380">
    <property type="entry name" value="CAP_euk"/>
    <property type="match status" value="1"/>
</dbReference>
<evidence type="ECO:0000259" key="2">
    <source>
        <dbReference type="PROSITE" id="PS50026"/>
    </source>
</evidence>
<dbReference type="Gene3D" id="3.40.33.10">
    <property type="entry name" value="CAP"/>
    <property type="match status" value="1"/>
</dbReference>
<dbReference type="PROSITE" id="PS00022">
    <property type="entry name" value="EGF_1"/>
    <property type="match status" value="1"/>
</dbReference>
<dbReference type="SMART" id="SM00181">
    <property type="entry name" value="EGF"/>
    <property type="match status" value="2"/>
</dbReference>
<dbReference type="EMBL" id="BPLQ01009430">
    <property type="protein sequence ID" value="GIY43913.1"/>
    <property type="molecule type" value="Genomic_DNA"/>
</dbReference>
<feature type="disulfide bond" evidence="1">
    <location>
        <begin position="108"/>
        <end position="117"/>
    </location>
</feature>
<dbReference type="SMART" id="SM00198">
    <property type="entry name" value="SCP"/>
    <property type="match status" value="1"/>
</dbReference>
<feature type="disulfide bond" evidence="1">
    <location>
        <begin position="82"/>
        <end position="92"/>
    </location>
</feature>
<comment type="caution">
    <text evidence="1">Lacks conserved residue(s) required for the propagation of feature annotation.</text>
</comment>
<dbReference type="PROSITE" id="PS01009">
    <property type="entry name" value="CRISP_1"/>
    <property type="match status" value="1"/>
</dbReference>
<dbReference type="PANTHER" id="PTHR10334">
    <property type="entry name" value="CYSTEINE-RICH SECRETORY PROTEIN-RELATED"/>
    <property type="match status" value="1"/>
</dbReference>
<proteinExistence type="predicted"/>
<evidence type="ECO:0000313" key="4">
    <source>
        <dbReference type="Proteomes" id="UP001054837"/>
    </source>
</evidence>
<gene>
    <name evidence="3" type="primary">AVEN_164844_1</name>
    <name evidence="3" type="ORF">CDAR_588161</name>
</gene>
<dbReference type="Proteomes" id="UP001054837">
    <property type="component" value="Unassembled WGS sequence"/>
</dbReference>
<dbReference type="InterPro" id="IPR001283">
    <property type="entry name" value="CRISP-related"/>
</dbReference>
<dbReference type="Pfam" id="PF00188">
    <property type="entry name" value="CAP"/>
    <property type="match status" value="1"/>
</dbReference>
<organism evidence="3 4">
    <name type="scientific">Caerostris darwini</name>
    <dbReference type="NCBI Taxonomy" id="1538125"/>
    <lineage>
        <taxon>Eukaryota</taxon>
        <taxon>Metazoa</taxon>
        <taxon>Ecdysozoa</taxon>
        <taxon>Arthropoda</taxon>
        <taxon>Chelicerata</taxon>
        <taxon>Arachnida</taxon>
        <taxon>Araneae</taxon>
        <taxon>Araneomorphae</taxon>
        <taxon>Entelegynae</taxon>
        <taxon>Araneoidea</taxon>
        <taxon>Araneidae</taxon>
        <taxon>Caerostris</taxon>
    </lineage>
</organism>
<dbReference type="SUPFAM" id="SSF57196">
    <property type="entry name" value="EGF/Laminin"/>
    <property type="match status" value="1"/>
</dbReference>
<dbReference type="PROSITE" id="PS50026">
    <property type="entry name" value="EGF_3"/>
    <property type="match status" value="1"/>
</dbReference>
<dbReference type="PROSITE" id="PS01186">
    <property type="entry name" value="EGF_2"/>
    <property type="match status" value="1"/>
</dbReference>
<dbReference type="Pfam" id="PF00008">
    <property type="entry name" value="EGF"/>
    <property type="match status" value="1"/>
</dbReference>
<sequence>MAYFEEYAHLTFSFQNAPVKILSEVAVSMRKRTKSAVAVSDTTKDMENAMHAIVALIQKLARLVKAERKFVIVKKILRSDVCSPDKCLHGTCKPLKLDDVGTAYICRCDAGYTGKRCEEKIQDGFFPSSYENTLNELIESEQEDYSAHDEVLEDSVEEDDHEDFELYDIIVQSENVEDYSVDVYTDEQRQYYVDLHNIYRSNFTEPIVEGANMKMMEYNKTLEWAAGEFLKLCKFEHGYAKSDNMTYNTGQNLYTGSSNYIDRYLYLFYMEYLNWDYATQSCLRTPPGKKKIQCGHFTQVMWGYSQHVGCARRSYCFPRRSKVLVNCHYHPGESDGGKRMCTEYNLDCECVLNCRNCATANVKDCRCDCKEGWDLNDCSYPCRNDLVSDYPDWPTICEDVLARPKRYKKTGGCDGDLNIWYKCRESCGKCLPANQSSIPDLHCCGGKICDSYSVLDTKTCECVEHCPTYNCLYDRLEANILRTKFAGLQISSGCTNLMPAQCFIILVTIIITLRKFIDEVL</sequence>
<dbReference type="InterPro" id="IPR000742">
    <property type="entry name" value="EGF"/>
</dbReference>
<dbReference type="InterPro" id="IPR018244">
    <property type="entry name" value="Allrgn_V5/Tpx1_CS"/>
</dbReference>
<evidence type="ECO:0000313" key="3">
    <source>
        <dbReference type="EMBL" id="GIY43913.1"/>
    </source>
</evidence>
<accession>A0AAV4TB91</accession>
<feature type="domain" description="EGF-like" evidence="2">
    <location>
        <begin position="78"/>
        <end position="118"/>
    </location>
</feature>
<dbReference type="SUPFAM" id="SSF55797">
    <property type="entry name" value="PR-1-like"/>
    <property type="match status" value="1"/>
</dbReference>
<comment type="caution">
    <text evidence="3">The sequence shown here is derived from an EMBL/GenBank/DDBJ whole genome shotgun (WGS) entry which is preliminary data.</text>
</comment>
<keyword evidence="1" id="KW-1015">Disulfide bond</keyword>
<dbReference type="GO" id="GO:0005576">
    <property type="term" value="C:extracellular region"/>
    <property type="evidence" value="ECO:0007669"/>
    <property type="project" value="InterPro"/>
</dbReference>
<keyword evidence="4" id="KW-1185">Reference proteome</keyword>